<comment type="similarity">
    <text evidence="1">Belongs to the VPS51 family.</text>
</comment>
<dbReference type="PANTHER" id="PTHR15954:SF4">
    <property type="entry name" value="VACUOLAR PROTEIN SORTING-ASSOCIATED PROTEIN 51 HOMOLOG"/>
    <property type="match status" value="1"/>
</dbReference>
<dbReference type="OrthoDB" id="203678at2759"/>
<proteinExistence type="inferred from homology"/>
<dbReference type="VEuPathDB" id="ToxoDB:TGP89_305560"/>
<evidence type="ECO:0000256" key="2">
    <source>
        <dbReference type="SAM" id="MobiDB-lite"/>
    </source>
</evidence>
<gene>
    <name evidence="3" type="ORF">TGP89_305560</name>
</gene>
<dbReference type="EMBL" id="AEYI02002370">
    <property type="protein sequence ID" value="KFG28475.1"/>
    <property type="molecule type" value="Genomic_DNA"/>
</dbReference>
<feature type="compositionally biased region" description="Basic and acidic residues" evidence="2">
    <location>
        <begin position="805"/>
        <end position="819"/>
    </location>
</feature>
<organism evidence="3 4">
    <name type="scientific">Toxoplasma gondii p89</name>
    <dbReference type="NCBI Taxonomy" id="943119"/>
    <lineage>
        <taxon>Eukaryota</taxon>
        <taxon>Sar</taxon>
        <taxon>Alveolata</taxon>
        <taxon>Apicomplexa</taxon>
        <taxon>Conoidasida</taxon>
        <taxon>Coccidia</taxon>
        <taxon>Eucoccidiorida</taxon>
        <taxon>Eimeriorina</taxon>
        <taxon>Sarcocystidae</taxon>
        <taxon>Toxoplasma</taxon>
    </lineage>
</organism>
<dbReference type="PANTHER" id="PTHR15954">
    <property type="entry name" value="VACUOLAR PROTEIN SORTING-ASSOCIATED PROTEIN 51 HOMOLOG"/>
    <property type="match status" value="1"/>
</dbReference>
<feature type="region of interest" description="Disordered" evidence="2">
    <location>
        <begin position="800"/>
        <end position="826"/>
    </location>
</feature>
<reference evidence="3 4" key="1">
    <citation type="submission" date="2014-03" db="EMBL/GenBank/DDBJ databases">
        <authorList>
            <person name="Sibley D."/>
            <person name="Venepally P."/>
            <person name="Karamycheva S."/>
            <person name="Hadjithomas M."/>
            <person name="Khan A."/>
            <person name="Brunk B."/>
            <person name="Roos D."/>
            <person name="Caler E."/>
            <person name="Lorenzi H."/>
        </authorList>
    </citation>
    <scope>NUCLEOTIDE SEQUENCE [LARGE SCALE GENOMIC DNA]</scope>
    <source>
        <strain evidence="4">p89</strain>
    </source>
</reference>
<dbReference type="GO" id="GO:0000938">
    <property type="term" value="C:GARP complex"/>
    <property type="evidence" value="ECO:0007669"/>
    <property type="project" value="TreeGrafter"/>
</dbReference>
<evidence type="ECO:0000313" key="3">
    <source>
        <dbReference type="EMBL" id="KFG28475.1"/>
    </source>
</evidence>
<dbReference type="Proteomes" id="UP000028828">
    <property type="component" value="Unassembled WGS sequence"/>
</dbReference>
<dbReference type="InterPro" id="IPR014812">
    <property type="entry name" value="Vps51"/>
</dbReference>
<dbReference type="GO" id="GO:0005829">
    <property type="term" value="C:cytosol"/>
    <property type="evidence" value="ECO:0007669"/>
    <property type="project" value="GOC"/>
</dbReference>
<accession>A0A086J8K7</accession>
<comment type="caution">
    <text evidence="3">The sequence shown here is derived from an EMBL/GenBank/DDBJ whole genome shotgun (WGS) entry which is preliminary data.</text>
</comment>
<feature type="compositionally biased region" description="Basic and acidic residues" evidence="2">
    <location>
        <begin position="83"/>
        <end position="94"/>
    </location>
</feature>
<dbReference type="GO" id="GO:0007030">
    <property type="term" value="P:Golgi organization"/>
    <property type="evidence" value="ECO:0007669"/>
    <property type="project" value="TreeGrafter"/>
</dbReference>
<dbReference type="GO" id="GO:1990745">
    <property type="term" value="C:EARP complex"/>
    <property type="evidence" value="ECO:0007669"/>
    <property type="project" value="TreeGrafter"/>
</dbReference>
<dbReference type="GO" id="GO:0042147">
    <property type="term" value="P:retrograde transport, endosome to Golgi"/>
    <property type="evidence" value="ECO:0007669"/>
    <property type="project" value="TreeGrafter"/>
</dbReference>
<name>A0A086J8K7_TOXGO</name>
<evidence type="ECO:0000256" key="1">
    <source>
        <dbReference type="ARBA" id="ARBA00006080"/>
    </source>
</evidence>
<feature type="region of interest" description="Disordered" evidence="2">
    <location>
        <begin position="612"/>
        <end position="636"/>
    </location>
</feature>
<dbReference type="GO" id="GO:0016020">
    <property type="term" value="C:membrane"/>
    <property type="evidence" value="ECO:0007669"/>
    <property type="project" value="TreeGrafter"/>
</dbReference>
<dbReference type="GO" id="GO:0007041">
    <property type="term" value="P:lysosomal transport"/>
    <property type="evidence" value="ECO:0007669"/>
    <property type="project" value="TreeGrafter"/>
</dbReference>
<feature type="region of interest" description="Disordered" evidence="2">
    <location>
        <begin position="31"/>
        <end position="125"/>
    </location>
</feature>
<evidence type="ECO:0000313" key="4">
    <source>
        <dbReference type="Proteomes" id="UP000028828"/>
    </source>
</evidence>
<dbReference type="AlphaFoldDB" id="A0A086J8K7"/>
<protein>
    <submittedName>
        <fullName evidence="3">Vps51/Vps67 protein</fullName>
    </submittedName>
</protein>
<sequence>MSQLGVSGSSRGSHRKSKVGALLSEYYNLDEDNAGDSVQPPSGGVAHPSGPRAESLNGSDFCPVSDASKSDRLSAASAPTPEKSFRDPRTRGRGESAGAGRPESASRPGEQADGAVAPQQDGKADLDSENFDVHAYFASAVQTSSLRELLRRSGQLDEEVRRAEGELQTLVYENYGKFLDAAETVRCVKEDMRALRGHMVQLDSRVDSIEGSSRELDELVRDRAASIEELVSFRQLLDKLQILFTFPEVLRRHLANGDAESVLSIYLHIHPFLQAQQAALPRLQRLKLLDAEATSVFRCAKRMLRQRLESPAADGSSRELQAASLAEDLPVRLREAAAGEPLASKDASKILSLLLQAEDEDRASLLKLYHRSRTHALLDLIQWIFDQDRLQREAAENQRRQDQQVADASAAEASALLAQDEPRGRGSAEELKTAASLRMLEVACSTVSEHLMGPLVDAVHDTLRVLREETAPGAENRAGGSLVAGRSLVSATKLKPEAEELSPDGAAVLQEFLTPVLRSVFGRVLALLASTNPPAASVVAAVDSLRVALRRLHAVLPPAQQQQLSKEFLAFSDKLLQQEIALAFKESYMRAAQELRALELFCLRVQPRPTRASQASAASRDPEAETPPLDDSKTEEALQQLARTEHAVLLQGCLTLTDVHQIVNGVCGVKSAQADRLVSSEVVAWTEGFFSLFVHCLLRLTRDTPAALQERDEQRLAAEELREDELAWREKLEEEAEEMTARNRDGGLVAARAGKNSRNALPRLRHKPGLSAIERQVSDAVRTAIFTHLVCEREGAGPGSQFEDACSRREETEEKERDCVSNGTSNSEGFLDEGRNLFCLLMMRMGRHLELQGLGKLAAVAVELFPSFPVHRLTASSVAGPLSASDAAFEEANSEVQSDKTQSLLLRTRWASQAVLTTYVFHRGLEGASLATRALKAFDCLQSLQERCGDSADDSAEAEEFRRSPGNAQSRLQVSGLFDPLLRLLHRCDAECAKLLGERRQGGGGTACALMPSSGAGGAGEQPHQRRMARLFGRRRTAIEREMERLFARKQAVFSPVPFNRAKAIMGIFRIASRALIESVRMQLFSRCAVRQIQVDCAAAAELIRDLVAAEDGSVVDGLLDEVTALAALRCVERPQKRVPLAGRMAAPGAAGAAAAAAAVAAATAGIDPELDDLLLEQSVVEEVCKRSRRRPESFL</sequence>
<dbReference type="GO" id="GO:0048193">
    <property type="term" value="P:Golgi vesicle transport"/>
    <property type="evidence" value="ECO:0007669"/>
    <property type="project" value="TreeGrafter"/>
</dbReference>
<dbReference type="Pfam" id="PF08700">
    <property type="entry name" value="VPS51_Exo84_N"/>
    <property type="match status" value="1"/>
</dbReference>
<dbReference type="GO" id="GO:0032456">
    <property type="term" value="P:endocytic recycling"/>
    <property type="evidence" value="ECO:0007669"/>
    <property type="project" value="TreeGrafter"/>
</dbReference>